<sequence>LSKNEERPQPIVRHPIFVPFSMQGFPMTDRQGNAYRPIRNASNMWPKMKNNAN</sequence>
<gene>
    <name evidence="2" type="ORF">METZ01_LOCUS281963</name>
</gene>
<dbReference type="EMBL" id="UINC01083423">
    <property type="protein sequence ID" value="SVC29109.1"/>
    <property type="molecule type" value="Genomic_DNA"/>
</dbReference>
<accession>A0A382KXP2</accession>
<feature type="non-terminal residue" evidence="2">
    <location>
        <position position="1"/>
    </location>
</feature>
<name>A0A382KXP2_9ZZZZ</name>
<protein>
    <submittedName>
        <fullName evidence="2">Uncharacterized protein</fullName>
    </submittedName>
</protein>
<feature type="region of interest" description="Disordered" evidence="1">
    <location>
        <begin position="28"/>
        <end position="53"/>
    </location>
</feature>
<dbReference type="AlphaFoldDB" id="A0A382KXP2"/>
<reference evidence="2" key="1">
    <citation type="submission" date="2018-05" db="EMBL/GenBank/DDBJ databases">
        <authorList>
            <person name="Lanie J.A."/>
            <person name="Ng W.-L."/>
            <person name="Kazmierczak K.M."/>
            <person name="Andrzejewski T.M."/>
            <person name="Davidsen T.M."/>
            <person name="Wayne K.J."/>
            <person name="Tettelin H."/>
            <person name="Glass J.I."/>
            <person name="Rusch D."/>
            <person name="Podicherti R."/>
            <person name="Tsui H.-C.T."/>
            <person name="Winkler M.E."/>
        </authorList>
    </citation>
    <scope>NUCLEOTIDE SEQUENCE</scope>
</reference>
<proteinExistence type="predicted"/>
<evidence type="ECO:0000313" key="2">
    <source>
        <dbReference type="EMBL" id="SVC29109.1"/>
    </source>
</evidence>
<organism evidence="2">
    <name type="scientific">marine metagenome</name>
    <dbReference type="NCBI Taxonomy" id="408172"/>
    <lineage>
        <taxon>unclassified sequences</taxon>
        <taxon>metagenomes</taxon>
        <taxon>ecological metagenomes</taxon>
    </lineage>
</organism>
<evidence type="ECO:0000256" key="1">
    <source>
        <dbReference type="SAM" id="MobiDB-lite"/>
    </source>
</evidence>